<protein>
    <submittedName>
        <fullName evidence="2">S-layer homology domain-containing protein</fullName>
    </submittedName>
</protein>
<dbReference type="RefSeq" id="WP_378110989.1">
    <property type="nucleotide sequence ID" value="NZ_JBHSNC010000020.1"/>
</dbReference>
<dbReference type="InterPro" id="IPR001119">
    <property type="entry name" value="SLH_dom"/>
</dbReference>
<gene>
    <name evidence="2" type="ORF">ACFPQ4_06590</name>
</gene>
<dbReference type="Proteomes" id="UP001596108">
    <property type="component" value="Unassembled WGS sequence"/>
</dbReference>
<dbReference type="PROSITE" id="PS51272">
    <property type="entry name" value="SLH"/>
    <property type="match status" value="3"/>
</dbReference>
<feature type="domain" description="SLH" evidence="1">
    <location>
        <begin position="1165"/>
        <end position="1225"/>
    </location>
</feature>
<dbReference type="PANTHER" id="PTHR43308">
    <property type="entry name" value="OUTER MEMBRANE PROTEIN ALPHA-RELATED"/>
    <property type="match status" value="1"/>
</dbReference>
<evidence type="ECO:0000259" key="1">
    <source>
        <dbReference type="PROSITE" id="PS51272"/>
    </source>
</evidence>
<dbReference type="PANTHER" id="PTHR43308:SF5">
    <property type="entry name" value="S-LAYER PROTEIN _ PEPTIDOGLYCAN ENDO-BETA-N-ACETYLGLUCOSAMINIDASE"/>
    <property type="match status" value="1"/>
</dbReference>
<dbReference type="Gene3D" id="2.130.10.10">
    <property type="entry name" value="YVTN repeat-like/Quinoprotein amine dehydrogenase"/>
    <property type="match status" value="1"/>
</dbReference>
<dbReference type="InterPro" id="IPR051465">
    <property type="entry name" value="Cell_Envelope_Struct_Comp"/>
</dbReference>
<dbReference type="Pfam" id="PF00395">
    <property type="entry name" value="SLH"/>
    <property type="match status" value="2"/>
</dbReference>
<feature type="domain" description="SLH" evidence="1">
    <location>
        <begin position="1227"/>
        <end position="1290"/>
    </location>
</feature>
<name>A0ABW0QYJ6_9BACL</name>
<comment type="caution">
    <text evidence="2">The sequence shown here is derived from an EMBL/GenBank/DDBJ whole genome shotgun (WGS) entry which is preliminary data.</text>
</comment>
<reference evidence="3" key="1">
    <citation type="journal article" date="2019" name="Int. J. Syst. Evol. Microbiol.">
        <title>The Global Catalogue of Microorganisms (GCM) 10K type strain sequencing project: providing services to taxonomists for standard genome sequencing and annotation.</title>
        <authorList>
            <consortium name="The Broad Institute Genomics Platform"/>
            <consortium name="The Broad Institute Genome Sequencing Center for Infectious Disease"/>
            <person name="Wu L."/>
            <person name="Ma J."/>
        </authorList>
    </citation>
    <scope>NUCLEOTIDE SEQUENCE [LARGE SCALE GENOMIC DNA]</scope>
    <source>
        <strain evidence="3">CGMCC 1.18578</strain>
    </source>
</reference>
<proteinExistence type="predicted"/>
<organism evidence="2 3">
    <name type="scientific">Cohnella yongneupensis</name>
    <dbReference type="NCBI Taxonomy" id="425006"/>
    <lineage>
        <taxon>Bacteria</taxon>
        <taxon>Bacillati</taxon>
        <taxon>Bacillota</taxon>
        <taxon>Bacilli</taxon>
        <taxon>Bacillales</taxon>
        <taxon>Paenibacillaceae</taxon>
        <taxon>Cohnella</taxon>
    </lineage>
</organism>
<dbReference type="InterPro" id="IPR015943">
    <property type="entry name" value="WD40/YVTN_repeat-like_dom_sf"/>
</dbReference>
<feature type="domain" description="SLH" evidence="1">
    <location>
        <begin position="1291"/>
        <end position="1350"/>
    </location>
</feature>
<sequence>MRVNRGSSVRVFILLLALLLLTPVGSLIVPSRTAYADSSSSTPQPSASVTLDARLADWVYDNNADMIYAITTATNKLYFLNGRTLAVEKELLVGSQPTDIELYGNQLFIALSGATGIQVVDIATRELGALLPTTGQPVTLAVTNDYLFYRVSDSMVDTLLYKMDRSTGISTSRETGRLGSFVLRANELNHLIYVGETNSSGSDLIAIDYLTDEIVSKSSYDGGYGFGGPYPKILFDGTDVFFGGSRMNGMNLAEIHGKYPRLGSRSYLDAGLLEISGSYIVTEQAVVDKERYVPIANLPYESTKALMDKGSRVYLMKLDYDSDYRNIEAFDLDLTGPANSLTLTTVNEYSIQSDFFINDWVSEDSSPYIYMISSETNELAVVNKSDLTLVDQRYIGSKPASIDLKDGKLYIAFQGETHIGVLDTSDIQGNIQRILVPSNPQKLFVGGTNQIFYWDEQVFNDFKITDGTTVQPVIQNASPYYGGAVYDSSTRTLLAMDSFWFYKVNAETMELTEKTRQPNTCSAYQSPVILEGDSIYHCMKRMDKSDIATVKGTYPEQVLSVFGDLVFSENAIYDKDLYTKKIELPFHIKKAYMSDDGAIYLLTLNNRIYKFSGVDDIRDYYKTMLTPSDIVVIDTGDEPNQLRGHILFRAAKDEEWIYRYSFYFYDKDGNKLEREISASFNQSLENGIQWYSLISADVPDQAVYIGVSAFLKDKVSTPTPEVGVAKKLIWDVPTYFAPTFEFNDEDADPSYVKGTITWTPPMNEFEDLTYSLYFFSEDETIGDAIVQMGGGEDTYAYTLPKTAVPQGALGLAIVYARGEEVAPVFQYLIFADHISNKIPLSDIVIIKYQVAQDSITVNHLQAGDIIRVYNESGYLLITGPVSAGQTSITIRIGSFGSPGERLLITRTSPGKFESDATQVTIPAITNDGGSGGTIGGGGSIIINPPGPVFPGPVLPGPVVPTIPELPNGNLFTVVEVTDKTIASELAGEAYQKTKTVTLRSDVTTSGSEFQLSSNVLDSLSKQAKDGSLVVETPAGSWTIPVQTLLDAIGSSVAGSELTIRIGQAKDGYASNALPAGGQLVGQPMSFEASIIVDGKIKVLDNFSEYVNHELSVTTPAVPLNELAALMYDPVSRKFVPVPAKFAYVNGVLHASMYRKGNSIYAIVRNTMTFKDMPSDKVYADSIQALANRTVLNGFPDGTFKPEAKVTRAEFAAMLIRALGITTSGSASGKVFKDTPSNGWFTPSVEAAVKAGLITGYDDGTFRPNQTITHQEMVTMVVRAMHYAGYRVDTSSSANGFADVPDWAKPHVYEAVQSGLIARSNDPFAFTVNEETTREQSALLLFRALNEIVFK</sequence>
<keyword evidence="3" id="KW-1185">Reference proteome</keyword>
<dbReference type="EMBL" id="JBHSNC010000020">
    <property type="protein sequence ID" value="MFC5529117.1"/>
    <property type="molecule type" value="Genomic_DNA"/>
</dbReference>
<evidence type="ECO:0000313" key="2">
    <source>
        <dbReference type="EMBL" id="MFC5529117.1"/>
    </source>
</evidence>
<dbReference type="SUPFAM" id="SSF51004">
    <property type="entry name" value="C-terminal (heme d1) domain of cytochrome cd1-nitrite reductase"/>
    <property type="match status" value="1"/>
</dbReference>
<accession>A0ABW0QYJ6</accession>
<evidence type="ECO:0000313" key="3">
    <source>
        <dbReference type="Proteomes" id="UP001596108"/>
    </source>
</evidence>
<dbReference type="InterPro" id="IPR011048">
    <property type="entry name" value="Haem_d1_sf"/>
</dbReference>